<evidence type="ECO:0000313" key="3">
    <source>
        <dbReference type="Proteomes" id="UP001202867"/>
    </source>
</evidence>
<keyword evidence="1" id="KW-0472">Membrane</keyword>
<feature type="transmembrane region" description="Helical" evidence="1">
    <location>
        <begin position="24"/>
        <end position="52"/>
    </location>
</feature>
<protein>
    <submittedName>
        <fullName evidence="2">Uncharacterized protein</fullName>
    </submittedName>
</protein>
<evidence type="ECO:0000313" key="2">
    <source>
        <dbReference type="EMBL" id="MCK0206552.1"/>
    </source>
</evidence>
<sequence>MWDFSIGTTIALVLRTWPFVLLRLVVYVGIAFGFVAGIGVGAGIGWAVGLAFGGDAEITGALIGALAGFGLVAGVLWWVRQYLVYLVKAGHVAALDALLRGGEIPGGQDQIAYAVAMVKARFLEVNILFGIDILIRGVVRALVGILNLLTGWIPGFKTLNDFVSAVLKIALGLVDEVILAYIIRREDAAPAQAARDGLVLYAQNAGALVRNAVWIALFEYAATALIFLFLLGPAIGLAYALPGGLTGFGVVFAGILAWALKAALIEPLSIASLLQAYDIAIRGQTPNPDWTARLDSASSAFRDLAARMPPGGRAPWGAGPTTPATPV</sequence>
<accession>A0ABT0DHJ5</accession>
<gene>
    <name evidence="2" type="ORF">MWN33_00715</name>
</gene>
<name>A0ABT0DHJ5_9HYPH</name>
<keyword evidence="3" id="KW-1185">Reference proteome</keyword>
<organism evidence="2 3">
    <name type="scientific">Ancylobacter koreensis</name>
    <dbReference type="NCBI Taxonomy" id="266121"/>
    <lineage>
        <taxon>Bacteria</taxon>
        <taxon>Pseudomonadati</taxon>
        <taxon>Pseudomonadota</taxon>
        <taxon>Alphaproteobacteria</taxon>
        <taxon>Hyphomicrobiales</taxon>
        <taxon>Xanthobacteraceae</taxon>
        <taxon>Ancylobacter</taxon>
    </lineage>
</organism>
<keyword evidence="1" id="KW-0812">Transmembrane</keyword>
<feature type="transmembrane region" description="Helical" evidence="1">
    <location>
        <begin position="58"/>
        <end position="79"/>
    </location>
</feature>
<dbReference type="EMBL" id="JALKCG010000001">
    <property type="protein sequence ID" value="MCK0206552.1"/>
    <property type="molecule type" value="Genomic_DNA"/>
</dbReference>
<dbReference type="RefSeq" id="WP_247198164.1">
    <property type="nucleotide sequence ID" value="NZ_JALKCG010000001.1"/>
</dbReference>
<feature type="transmembrane region" description="Helical" evidence="1">
    <location>
        <begin position="212"/>
        <end position="231"/>
    </location>
</feature>
<proteinExistence type="predicted"/>
<keyword evidence="1" id="KW-1133">Transmembrane helix</keyword>
<comment type="caution">
    <text evidence="2">The sequence shown here is derived from an EMBL/GenBank/DDBJ whole genome shotgun (WGS) entry which is preliminary data.</text>
</comment>
<reference evidence="3" key="1">
    <citation type="submission" date="2023-07" db="EMBL/GenBank/DDBJ databases">
        <title>Ancylobacter moscoviensis sp. nov., facultatively methylotrophic bacteria from activated sludge and the reclassification of Starkeya novella (Starkey 1934) Kelly et al. 2000 as Ancylobacter novellus comb. nov., Starkeya koreensis Im et al. 2006 as Ancylobacter koreensis comb.nov., Angulomicrobium tetraedrale Vasil'eva et al. 1986 as Ancylobacter tetraedralis comb. nov., Angulomicrobium amanitiforme Fritz et al. 2004 as Ancylobacter amanitiformis comb. nov. and Methylorhabdus multivorans Doronina et al. 1996 as Ancylobacter multivorans comb. nov. and emended description of the genus Ancylobacter.</title>
        <authorList>
            <person name="Doronina N."/>
            <person name="Chemodurova A."/>
            <person name="Grouzdev D."/>
            <person name="Koziaeva V."/>
            <person name="Shi W."/>
            <person name="Wu L."/>
            <person name="Kaparullina E."/>
        </authorList>
    </citation>
    <scope>NUCLEOTIDE SEQUENCE [LARGE SCALE GENOMIC DNA]</scope>
    <source>
        <strain evidence="3">Jip08</strain>
    </source>
</reference>
<evidence type="ECO:0000256" key="1">
    <source>
        <dbReference type="SAM" id="Phobius"/>
    </source>
</evidence>
<dbReference type="Proteomes" id="UP001202867">
    <property type="component" value="Unassembled WGS sequence"/>
</dbReference>
<feature type="transmembrane region" description="Helical" evidence="1">
    <location>
        <begin position="237"/>
        <end position="260"/>
    </location>
</feature>